<keyword evidence="1" id="KW-0472">Membrane</keyword>
<evidence type="ECO:0000313" key="2">
    <source>
        <dbReference type="EMBL" id="KAH8987803.1"/>
    </source>
</evidence>
<dbReference type="AlphaFoldDB" id="A0AAD4LBG1"/>
<sequence length="188" mass="20848">MSSRPSKAFANFFSDDTATDISIYYPSMHDHLQGLNVAATLLPRRKLKRLLILSMLMTLGMALLSVYSTHILSRLGLVALWQHYDDVTNSLLVQISTQLLAAGLIDNSTVIPFPRPPQSCKLNTPLCNISLPWLYGSVISLSCAFGVLQTLSKVRNDRQEHAREIRTIRLALTGAVALFALGILEHFL</sequence>
<keyword evidence="1" id="KW-1133">Transmembrane helix</keyword>
<feature type="transmembrane region" description="Helical" evidence="1">
    <location>
        <begin position="168"/>
        <end position="187"/>
    </location>
</feature>
<organism evidence="2 3">
    <name type="scientific">Lactarius akahatsu</name>
    <dbReference type="NCBI Taxonomy" id="416441"/>
    <lineage>
        <taxon>Eukaryota</taxon>
        <taxon>Fungi</taxon>
        <taxon>Dikarya</taxon>
        <taxon>Basidiomycota</taxon>
        <taxon>Agaricomycotina</taxon>
        <taxon>Agaricomycetes</taxon>
        <taxon>Russulales</taxon>
        <taxon>Russulaceae</taxon>
        <taxon>Lactarius</taxon>
    </lineage>
</organism>
<evidence type="ECO:0000313" key="3">
    <source>
        <dbReference type="Proteomes" id="UP001201163"/>
    </source>
</evidence>
<comment type="caution">
    <text evidence="2">The sequence shown here is derived from an EMBL/GenBank/DDBJ whole genome shotgun (WGS) entry which is preliminary data.</text>
</comment>
<gene>
    <name evidence="2" type="ORF">EDB92DRAFT_1874193</name>
</gene>
<dbReference type="Proteomes" id="UP001201163">
    <property type="component" value="Unassembled WGS sequence"/>
</dbReference>
<name>A0AAD4LBG1_9AGAM</name>
<accession>A0AAD4LBG1</accession>
<protein>
    <submittedName>
        <fullName evidence="2">Uncharacterized protein</fullName>
    </submittedName>
</protein>
<keyword evidence="3" id="KW-1185">Reference proteome</keyword>
<keyword evidence="1" id="KW-0812">Transmembrane</keyword>
<feature type="transmembrane region" description="Helical" evidence="1">
    <location>
        <begin position="131"/>
        <end position="148"/>
    </location>
</feature>
<reference evidence="2" key="1">
    <citation type="submission" date="2022-01" db="EMBL/GenBank/DDBJ databases">
        <title>Comparative genomics reveals a dynamic genome evolution in the ectomycorrhizal milk-cap (Lactarius) mushrooms.</title>
        <authorList>
            <consortium name="DOE Joint Genome Institute"/>
            <person name="Lebreton A."/>
            <person name="Tang N."/>
            <person name="Kuo A."/>
            <person name="LaButti K."/>
            <person name="Drula E."/>
            <person name="Barry K."/>
            <person name="Clum A."/>
            <person name="Lipzen A."/>
            <person name="Mousain D."/>
            <person name="Ng V."/>
            <person name="Wang R."/>
            <person name="Wang X."/>
            <person name="Dai Y."/>
            <person name="Henrissat B."/>
            <person name="Grigoriev I.V."/>
            <person name="Guerin-Laguette A."/>
            <person name="Yu F."/>
            <person name="Martin F.M."/>
        </authorList>
    </citation>
    <scope>NUCLEOTIDE SEQUENCE</scope>
    <source>
        <strain evidence="2">QP</strain>
    </source>
</reference>
<dbReference type="EMBL" id="JAKELL010000045">
    <property type="protein sequence ID" value="KAH8987803.1"/>
    <property type="molecule type" value="Genomic_DNA"/>
</dbReference>
<proteinExistence type="predicted"/>
<evidence type="ECO:0000256" key="1">
    <source>
        <dbReference type="SAM" id="Phobius"/>
    </source>
</evidence>
<feature type="transmembrane region" description="Helical" evidence="1">
    <location>
        <begin position="50"/>
        <end position="72"/>
    </location>
</feature>